<dbReference type="CDD" id="cd11492">
    <property type="entry name" value="SLC5sbd_NIS-SMVT"/>
    <property type="match status" value="1"/>
</dbReference>
<keyword evidence="5 12" id="KW-0812">Transmembrane</keyword>
<comment type="subcellular location">
    <subcellularLocation>
        <location evidence="1">Cell membrane</location>
        <topology evidence="1">Multi-pass membrane protein</topology>
    </subcellularLocation>
</comment>
<organism evidence="14 15">
    <name type="scientific">Parthenolecanium corni</name>
    <dbReference type="NCBI Taxonomy" id="536013"/>
    <lineage>
        <taxon>Eukaryota</taxon>
        <taxon>Metazoa</taxon>
        <taxon>Ecdysozoa</taxon>
        <taxon>Arthropoda</taxon>
        <taxon>Hexapoda</taxon>
        <taxon>Insecta</taxon>
        <taxon>Pterygota</taxon>
        <taxon>Neoptera</taxon>
        <taxon>Paraneoptera</taxon>
        <taxon>Hemiptera</taxon>
        <taxon>Sternorrhyncha</taxon>
        <taxon>Coccoidea</taxon>
        <taxon>Coccidae</taxon>
        <taxon>Parthenolecanium</taxon>
    </lineage>
</organism>
<evidence type="ECO:0000256" key="11">
    <source>
        <dbReference type="RuleBase" id="RU362091"/>
    </source>
</evidence>
<feature type="transmembrane region" description="Helical" evidence="12">
    <location>
        <begin position="154"/>
        <end position="172"/>
    </location>
</feature>
<accession>A0AAN9TTF2</accession>
<dbReference type="PANTHER" id="PTHR42985:SF40">
    <property type="entry name" value="LD47995P-RELATED"/>
    <property type="match status" value="1"/>
</dbReference>
<proteinExistence type="inferred from homology"/>
<feature type="transmembrane region" description="Helical" evidence="12">
    <location>
        <begin position="179"/>
        <end position="202"/>
    </location>
</feature>
<evidence type="ECO:0000256" key="1">
    <source>
        <dbReference type="ARBA" id="ARBA00004651"/>
    </source>
</evidence>
<sequence>MALGLFDYAIFGLTLIISVIIGLYARFTGGKQKTNEEYLLGGKDQNVIPIAISLVASFASSISILGYTSEVYRFGTHFFGINVAYMFSTPIAAIFYLPVLFKNNTVSVYEYLEKRFGRPTRLLASLAFTVQMILYMGIVHYAPALAVEAVTGIPQIWSIIMVGVICIFYSTVGGIKAVIITDVFQTGLMFAAVIAIIVVNIIDAGSFSEILRVADAGERIQFSNFNPDPTERHSWWTVIIGGFFTHIAIYAINQAQVQRFVSMKSYKLAAWALMCSLPILIAFMTSLCIAGLCLYYYYRNCDPISEGRIQSADQLVPLYVMDRLDAVPGLTGLFVAGIFSASLSTVSAAVNSLAAVTLEDFLKPFHLWYREKELLDSNARISKALALIYGFICLGVALLIRNYESLLTTCLVVFGIIGGPLFAVFTAGIMIPLANQFGVIIGFIIGILFSFYIGFGGPKPKPFPLPVSTTGCLNSFTSVIQSAVAKNITEGNISSLSKHVSSNDDYAYIFRISYLYYIVLGFLITLVLSILLSLIKSDPNSSNNPDLFTPLVANYLRKRLIKEERVYMVLKLMKKSKKKCNFDNRLTGSNIIDEELQLILYYVFRDFVYPWYSKVSDDQEFPYHLKEAAQKIIIAVANR</sequence>
<feature type="transmembrane region" description="Helical" evidence="12">
    <location>
        <begin position="406"/>
        <end position="425"/>
    </location>
</feature>
<dbReference type="AlphaFoldDB" id="A0AAN9TTF2"/>
<keyword evidence="15" id="KW-1185">Reference proteome</keyword>
<evidence type="ECO:0000256" key="4">
    <source>
        <dbReference type="ARBA" id="ARBA00022475"/>
    </source>
</evidence>
<evidence type="ECO:0000256" key="2">
    <source>
        <dbReference type="ARBA" id="ARBA00006434"/>
    </source>
</evidence>
<keyword evidence="10" id="KW-0739">Sodium transport</keyword>
<evidence type="ECO:0000256" key="3">
    <source>
        <dbReference type="ARBA" id="ARBA00022448"/>
    </source>
</evidence>
<feature type="transmembrane region" description="Helical" evidence="12">
    <location>
        <begin position="273"/>
        <end position="298"/>
    </location>
</feature>
<gene>
    <name evidence="14" type="ORF">V9T40_008059</name>
</gene>
<dbReference type="PROSITE" id="PS50283">
    <property type="entry name" value="NA_SOLUT_SYMP_3"/>
    <property type="match status" value="1"/>
</dbReference>
<comment type="caution">
    <text evidence="14">The sequence shown here is derived from an EMBL/GenBank/DDBJ whole genome shotgun (WGS) entry which is preliminary data.</text>
</comment>
<dbReference type="GO" id="GO:0006814">
    <property type="term" value="P:sodium ion transport"/>
    <property type="evidence" value="ECO:0007669"/>
    <property type="project" value="UniProtKB-KW"/>
</dbReference>
<feature type="transmembrane region" description="Helical" evidence="12">
    <location>
        <begin position="333"/>
        <end position="358"/>
    </location>
</feature>
<dbReference type="InterPro" id="IPR001734">
    <property type="entry name" value="Na/solute_symporter"/>
</dbReference>
<evidence type="ECO:0000256" key="8">
    <source>
        <dbReference type="ARBA" id="ARBA00023065"/>
    </source>
</evidence>
<dbReference type="PROSITE" id="PS51207">
    <property type="entry name" value="PXA"/>
    <property type="match status" value="1"/>
</dbReference>
<evidence type="ECO:0000256" key="10">
    <source>
        <dbReference type="ARBA" id="ARBA00023201"/>
    </source>
</evidence>
<dbReference type="InterPro" id="IPR051163">
    <property type="entry name" value="Sodium:Solute_Symporter_SSF"/>
</dbReference>
<feature type="transmembrane region" description="Helical" evidence="12">
    <location>
        <begin position="46"/>
        <end position="67"/>
    </location>
</feature>
<dbReference type="InterPro" id="IPR038377">
    <property type="entry name" value="Na/Glc_symporter_sf"/>
</dbReference>
<evidence type="ECO:0000256" key="12">
    <source>
        <dbReference type="SAM" id="Phobius"/>
    </source>
</evidence>
<keyword evidence="6 12" id="KW-1133">Transmembrane helix</keyword>
<feature type="transmembrane region" description="Helical" evidence="12">
    <location>
        <begin position="122"/>
        <end position="142"/>
    </location>
</feature>
<feature type="transmembrane region" description="Helical" evidence="12">
    <location>
        <begin position="379"/>
        <end position="400"/>
    </location>
</feature>
<evidence type="ECO:0000256" key="5">
    <source>
        <dbReference type="ARBA" id="ARBA00022692"/>
    </source>
</evidence>
<feature type="transmembrane region" description="Helical" evidence="12">
    <location>
        <begin position="6"/>
        <end position="25"/>
    </location>
</feature>
<keyword evidence="3" id="KW-0813">Transport</keyword>
<dbReference type="InterPro" id="IPR003114">
    <property type="entry name" value="Phox_assoc"/>
</dbReference>
<dbReference type="Gene3D" id="1.20.1730.10">
    <property type="entry name" value="Sodium/glucose cotransporter"/>
    <property type="match status" value="1"/>
</dbReference>
<dbReference type="Pfam" id="PF02194">
    <property type="entry name" value="PXA"/>
    <property type="match status" value="1"/>
</dbReference>
<dbReference type="NCBIfam" id="TIGR00813">
    <property type="entry name" value="sss"/>
    <property type="match status" value="1"/>
</dbReference>
<dbReference type="GO" id="GO:0015293">
    <property type="term" value="F:symporter activity"/>
    <property type="evidence" value="ECO:0007669"/>
    <property type="project" value="TreeGrafter"/>
</dbReference>
<feature type="transmembrane region" description="Helical" evidence="12">
    <location>
        <begin position="79"/>
        <end position="101"/>
    </location>
</feature>
<dbReference type="GO" id="GO:0005886">
    <property type="term" value="C:plasma membrane"/>
    <property type="evidence" value="ECO:0007669"/>
    <property type="project" value="UniProtKB-SubCell"/>
</dbReference>
<keyword evidence="9 12" id="KW-0472">Membrane</keyword>
<reference evidence="14 15" key="1">
    <citation type="submission" date="2024-03" db="EMBL/GenBank/DDBJ databases">
        <title>Adaptation during the transition from Ophiocordyceps entomopathogen to insect associate is accompanied by gene loss and intensified selection.</title>
        <authorList>
            <person name="Ward C.M."/>
            <person name="Onetto C.A."/>
            <person name="Borneman A.R."/>
        </authorList>
    </citation>
    <scope>NUCLEOTIDE SEQUENCE [LARGE SCALE GENOMIC DNA]</scope>
    <source>
        <strain evidence="14">AWRI1</strain>
        <tissue evidence="14">Single Adult Female</tissue>
    </source>
</reference>
<dbReference type="Pfam" id="PF00474">
    <property type="entry name" value="SSF"/>
    <property type="match status" value="1"/>
</dbReference>
<evidence type="ECO:0000259" key="13">
    <source>
        <dbReference type="PROSITE" id="PS51207"/>
    </source>
</evidence>
<comment type="similarity">
    <text evidence="2 11">Belongs to the sodium:solute symporter (SSF) (TC 2.A.21) family.</text>
</comment>
<evidence type="ECO:0000256" key="6">
    <source>
        <dbReference type="ARBA" id="ARBA00022989"/>
    </source>
</evidence>
<protein>
    <recommendedName>
        <fullName evidence="13">PXA domain-containing protein</fullName>
    </recommendedName>
</protein>
<evidence type="ECO:0000313" key="14">
    <source>
        <dbReference type="EMBL" id="KAK7602470.1"/>
    </source>
</evidence>
<dbReference type="PANTHER" id="PTHR42985">
    <property type="entry name" value="SODIUM-COUPLED MONOCARBOXYLATE TRANSPORTER"/>
    <property type="match status" value="1"/>
</dbReference>
<name>A0AAN9TTF2_9HEMI</name>
<keyword evidence="4" id="KW-1003">Cell membrane</keyword>
<feature type="transmembrane region" description="Helical" evidence="12">
    <location>
        <begin position="233"/>
        <end position="252"/>
    </location>
</feature>
<evidence type="ECO:0000313" key="15">
    <source>
        <dbReference type="Proteomes" id="UP001367676"/>
    </source>
</evidence>
<feature type="transmembrane region" description="Helical" evidence="12">
    <location>
        <begin position="514"/>
        <end position="535"/>
    </location>
</feature>
<dbReference type="Proteomes" id="UP001367676">
    <property type="component" value="Unassembled WGS sequence"/>
</dbReference>
<evidence type="ECO:0000256" key="7">
    <source>
        <dbReference type="ARBA" id="ARBA00023053"/>
    </source>
</evidence>
<feature type="transmembrane region" description="Helical" evidence="12">
    <location>
        <begin position="437"/>
        <end position="455"/>
    </location>
</feature>
<feature type="domain" description="PXA" evidence="13">
    <location>
        <begin position="589"/>
        <end position="639"/>
    </location>
</feature>
<evidence type="ECO:0000256" key="9">
    <source>
        <dbReference type="ARBA" id="ARBA00023136"/>
    </source>
</evidence>
<keyword evidence="7" id="KW-0915">Sodium</keyword>
<keyword evidence="8" id="KW-0406">Ion transport</keyword>
<dbReference type="EMBL" id="JBBCAQ010000008">
    <property type="protein sequence ID" value="KAK7602470.1"/>
    <property type="molecule type" value="Genomic_DNA"/>
</dbReference>